<dbReference type="Proteomes" id="UP001234989">
    <property type="component" value="Chromosome 12"/>
</dbReference>
<feature type="compositionally biased region" description="Polar residues" evidence="1">
    <location>
        <begin position="22"/>
        <end position="31"/>
    </location>
</feature>
<feature type="compositionally biased region" description="Polar residues" evidence="1">
    <location>
        <begin position="1"/>
        <end position="14"/>
    </location>
</feature>
<reference evidence="2" key="1">
    <citation type="submission" date="2023-08" db="EMBL/GenBank/DDBJ databases">
        <title>A de novo genome assembly of Solanum verrucosum Schlechtendal, a Mexican diploid species geographically isolated from the other diploid A-genome species in potato relatives.</title>
        <authorList>
            <person name="Hosaka K."/>
        </authorList>
    </citation>
    <scope>NUCLEOTIDE SEQUENCE</scope>
    <source>
        <tissue evidence="2">Young leaves</tissue>
    </source>
</reference>
<proteinExistence type="predicted"/>
<feature type="region of interest" description="Disordered" evidence="1">
    <location>
        <begin position="1"/>
        <end position="37"/>
    </location>
</feature>
<evidence type="ECO:0000313" key="2">
    <source>
        <dbReference type="EMBL" id="WMV60282.1"/>
    </source>
</evidence>
<dbReference type="EMBL" id="CP133623">
    <property type="protein sequence ID" value="WMV60282.1"/>
    <property type="molecule type" value="Genomic_DNA"/>
</dbReference>
<organism evidence="2 3">
    <name type="scientific">Solanum verrucosum</name>
    <dbReference type="NCBI Taxonomy" id="315347"/>
    <lineage>
        <taxon>Eukaryota</taxon>
        <taxon>Viridiplantae</taxon>
        <taxon>Streptophyta</taxon>
        <taxon>Embryophyta</taxon>
        <taxon>Tracheophyta</taxon>
        <taxon>Spermatophyta</taxon>
        <taxon>Magnoliopsida</taxon>
        <taxon>eudicotyledons</taxon>
        <taxon>Gunneridae</taxon>
        <taxon>Pentapetalae</taxon>
        <taxon>asterids</taxon>
        <taxon>lamiids</taxon>
        <taxon>Solanales</taxon>
        <taxon>Solanaceae</taxon>
        <taxon>Solanoideae</taxon>
        <taxon>Solaneae</taxon>
        <taxon>Solanum</taxon>
    </lineage>
</organism>
<protein>
    <submittedName>
        <fullName evidence="2">Uncharacterized protein</fullName>
    </submittedName>
</protein>
<sequence>MPRLQTNVPNQTQRVPDFPPVYTNNIFGSSTQQQPHHPQLQVQPNYLNTFLSAQNDVGSGQQQHGLLFGTMGLVSTFIGSTNYRSLLEFNSGNHHDYGFYHHTQNGYSLDLNAAHVTTYAGSAMITNTDVGNVTLNGLGATNANFQQDIGEQNMFDPSNIVAASDANAIEGSDPNEWQYWDAFVNYNPKDDISFQNSTSPSATLPNEHGIGRDTEGPDFNNSKFPDE</sequence>
<name>A0AAF0V974_SOLVR</name>
<evidence type="ECO:0000256" key="1">
    <source>
        <dbReference type="SAM" id="MobiDB-lite"/>
    </source>
</evidence>
<keyword evidence="3" id="KW-1185">Reference proteome</keyword>
<evidence type="ECO:0000313" key="3">
    <source>
        <dbReference type="Proteomes" id="UP001234989"/>
    </source>
</evidence>
<feature type="region of interest" description="Disordered" evidence="1">
    <location>
        <begin position="194"/>
        <end position="227"/>
    </location>
</feature>
<feature type="compositionally biased region" description="Polar residues" evidence="1">
    <location>
        <begin position="194"/>
        <end position="204"/>
    </location>
</feature>
<dbReference type="AlphaFoldDB" id="A0AAF0V974"/>
<gene>
    <name evidence="2" type="ORF">MTR67_053667</name>
</gene>
<accession>A0AAF0V974</accession>